<evidence type="ECO:0000256" key="2">
    <source>
        <dbReference type="ARBA" id="ARBA00022618"/>
    </source>
</evidence>
<keyword evidence="1 13" id="KW-0436">Ligase</keyword>
<evidence type="ECO:0000256" key="8">
    <source>
        <dbReference type="ARBA" id="ARBA00022842"/>
    </source>
</evidence>
<evidence type="ECO:0000256" key="4">
    <source>
        <dbReference type="ARBA" id="ARBA00022723"/>
    </source>
</evidence>
<dbReference type="Gene3D" id="3.30.470.30">
    <property type="entry name" value="DNA ligase/mRNA capping enzyme"/>
    <property type="match status" value="1"/>
</dbReference>
<dbReference type="Proteomes" id="UP000020681">
    <property type="component" value="Unassembled WGS sequence"/>
</dbReference>
<dbReference type="Pfam" id="PF01068">
    <property type="entry name" value="DNA_ligase_A_M"/>
    <property type="match status" value="1"/>
</dbReference>
<dbReference type="InterPro" id="IPR050191">
    <property type="entry name" value="ATP-dep_DNA_ligase"/>
</dbReference>
<dbReference type="Pfam" id="PF04679">
    <property type="entry name" value="DNA_ligase_A_C"/>
    <property type="match status" value="1"/>
</dbReference>
<dbReference type="EC" id="6.5.1.1" evidence="13"/>
<evidence type="ECO:0000259" key="16">
    <source>
        <dbReference type="PROSITE" id="PS50160"/>
    </source>
</evidence>
<name>A0ABP3AB60_MYCUL</name>
<keyword evidence="10 13" id="KW-0234">DNA repair</keyword>
<evidence type="ECO:0000256" key="13">
    <source>
        <dbReference type="RuleBase" id="RU000617"/>
    </source>
</evidence>
<comment type="caution">
    <text evidence="17">The sequence shown here is derived from an EMBL/GenBank/DDBJ whole genome shotgun (WGS) entry which is preliminary data.</text>
</comment>
<keyword evidence="11" id="KW-0131">Cell cycle</keyword>
<dbReference type="InterPro" id="IPR016059">
    <property type="entry name" value="DNA_ligase_ATP-dep_CS"/>
</dbReference>
<dbReference type="PROSITE" id="PS00697">
    <property type="entry name" value="DNA_LIGASE_A1"/>
    <property type="match status" value="1"/>
</dbReference>
<evidence type="ECO:0000313" key="18">
    <source>
        <dbReference type="Proteomes" id="UP000020681"/>
    </source>
</evidence>
<dbReference type="PANTHER" id="PTHR45674">
    <property type="entry name" value="DNA LIGASE 1/3 FAMILY MEMBER"/>
    <property type="match status" value="1"/>
</dbReference>
<dbReference type="InterPro" id="IPR012340">
    <property type="entry name" value="NA-bd_OB-fold"/>
</dbReference>
<dbReference type="PANTHER" id="PTHR45674:SF13">
    <property type="entry name" value="DNA LIGASE-RELATED"/>
    <property type="match status" value="1"/>
</dbReference>
<dbReference type="CDD" id="cd07901">
    <property type="entry name" value="Adenylation_DNA_ligase_Arch_LigB"/>
    <property type="match status" value="1"/>
</dbReference>
<evidence type="ECO:0000256" key="7">
    <source>
        <dbReference type="ARBA" id="ARBA00022840"/>
    </source>
</evidence>
<protein>
    <recommendedName>
        <fullName evidence="13">DNA ligase</fullName>
        <ecNumber evidence="13">6.5.1.1</ecNumber>
    </recommendedName>
</protein>
<evidence type="ECO:0000256" key="1">
    <source>
        <dbReference type="ARBA" id="ARBA00022598"/>
    </source>
</evidence>
<keyword evidence="5 13" id="KW-0547">Nucleotide-binding</keyword>
<feature type="compositionally biased region" description="Basic residues" evidence="15">
    <location>
        <begin position="590"/>
        <end position="604"/>
    </location>
</feature>
<dbReference type="PROSITE" id="PS50160">
    <property type="entry name" value="DNA_LIGASE_A3"/>
    <property type="match status" value="1"/>
</dbReference>
<dbReference type="InterPro" id="IPR000977">
    <property type="entry name" value="DNA_ligase_ATP-dep"/>
</dbReference>
<evidence type="ECO:0000256" key="3">
    <source>
        <dbReference type="ARBA" id="ARBA00022705"/>
    </source>
</evidence>
<comment type="catalytic activity">
    <reaction evidence="12 13">
        <text>ATP + (deoxyribonucleotide)n-3'-hydroxyl + 5'-phospho-(deoxyribonucleotide)m = (deoxyribonucleotide)n+m + AMP + diphosphate.</text>
        <dbReference type="EC" id="6.5.1.1"/>
    </reaction>
</comment>
<evidence type="ECO:0000256" key="10">
    <source>
        <dbReference type="ARBA" id="ARBA00023204"/>
    </source>
</evidence>
<evidence type="ECO:0000256" key="6">
    <source>
        <dbReference type="ARBA" id="ARBA00022763"/>
    </source>
</evidence>
<organism evidence="17 18">
    <name type="scientific">Mycobacterium ulcerans str. Harvey</name>
    <dbReference type="NCBI Taxonomy" id="1299332"/>
    <lineage>
        <taxon>Bacteria</taxon>
        <taxon>Bacillati</taxon>
        <taxon>Actinomycetota</taxon>
        <taxon>Actinomycetes</taxon>
        <taxon>Mycobacteriales</taxon>
        <taxon>Mycobacteriaceae</taxon>
        <taxon>Mycobacterium</taxon>
        <taxon>Mycobacterium ulcerans group</taxon>
    </lineage>
</organism>
<evidence type="ECO:0000256" key="14">
    <source>
        <dbReference type="RuleBase" id="RU004196"/>
    </source>
</evidence>
<feature type="compositionally biased region" description="Basic residues" evidence="15">
    <location>
        <begin position="614"/>
        <end position="624"/>
    </location>
</feature>
<sequence length="685" mass="73468">MGGTSSRLAKVARIAELLRAAAPDPELVAIVVAWLSGELRQRQIGVGWATLRSPPAAAGSPALTVTGTDAAFSEIGAVSGKGSAARRRELITRLFAASTETEQAFLVRLLSGELRQGALAGIMVDAVARAAEVPATAVQRAAMLGGDLPTVAAACLAAGSSGAAGALDSFTLRVGRPIGPMLAQSAGSITDALERHGGATIFEAKLDGARVQIHRTGDEVTVYTRSLDDVTARLPEVVQATLALPVSDLVADGEAIALQPDGRPHRFQVTASRFGRSVNVAAAQAKQPLSVFFFDILHRDGRDLLDAPTTDRLAALDAVVPARHRVDRLTTADAAAATDFLRATLAAGHEGVMAKSPTAPYLAGRRGAGWLKVKPVHTLDLVVLAVEWGSGRRRGKLSNIPLGARDAATGEFVMLGKTFKSMTDAMLDWQTARFTELAVGGTDGYVVALRPEQVVEVAFDGVQASSRYPGGLALRFARVVRYRDDKGRPTQTPSTPCGRCIDALAVRRFEQEQAKRRPVDQVLDGKGAVTGRSRHVAHRIPAAEQRRRNGQGNPGADRENRQAPDQRRADQGDAAQSHPVHNQPEDRAIPRAHHHVHERAQHRRRGDEGEQLSRRGRPHRLHHRVGADERSGDAIERGEEPAVQQRGAGQHREHRHHQRGEHTRSPAHKQASHGLAGYCRCLRAR</sequence>
<feature type="compositionally biased region" description="Basic residues" evidence="15">
    <location>
        <begin position="652"/>
        <end position="671"/>
    </location>
</feature>
<dbReference type="Pfam" id="PF04675">
    <property type="entry name" value="DNA_ligase_A_N"/>
    <property type="match status" value="1"/>
</dbReference>
<dbReference type="EMBL" id="JAOL01000147">
    <property type="protein sequence ID" value="EUA88119.1"/>
    <property type="molecule type" value="Genomic_DNA"/>
</dbReference>
<keyword evidence="8" id="KW-0460">Magnesium</keyword>
<keyword evidence="7 13" id="KW-0067">ATP-binding</keyword>
<dbReference type="Gene3D" id="2.40.50.140">
    <property type="entry name" value="Nucleic acid-binding proteins"/>
    <property type="match status" value="1"/>
</dbReference>
<dbReference type="NCBIfam" id="TIGR00574">
    <property type="entry name" value="dnl1"/>
    <property type="match status" value="1"/>
</dbReference>
<keyword evidence="6 13" id="KW-0227">DNA damage</keyword>
<dbReference type="SUPFAM" id="SSF50249">
    <property type="entry name" value="Nucleic acid-binding proteins"/>
    <property type="match status" value="1"/>
</dbReference>
<proteinExistence type="inferred from homology"/>
<evidence type="ECO:0000313" key="17">
    <source>
        <dbReference type="EMBL" id="EUA88119.1"/>
    </source>
</evidence>
<keyword evidence="18" id="KW-1185">Reference proteome</keyword>
<evidence type="ECO:0000256" key="5">
    <source>
        <dbReference type="ARBA" id="ARBA00022741"/>
    </source>
</evidence>
<keyword evidence="9 13" id="KW-0233">DNA recombination</keyword>
<reference evidence="17 18" key="1">
    <citation type="submission" date="2014-01" db="EMBL/GenBank/DDBJ databases">
        <authorList>
            <person name="Dobos K."/>
            <person name="Lenaerts A."/>
            <person name="Ordway D."/>
            <person name="DeGroote M.A."/>
            <person name="Parker T."/>
            <person name="Sizemore C."/>
            <person name="Tallon L.J."/>
            <person name="Sadzewicz L.K."/>
            <person name="Sengamalay N."/>
            <person name="Fraser C.M."/>
            <person name="Hine E."/>
            <person name="Shefchek K.A."/>
            <person name="Das S.P."/>
            <person name="Tettelin H."/>
        </authorList>
    </citation>
    <scope>NUCLEOTIDE SEQUENCE [LARGE SCALE GENOMIC DNA]</scope>
    <source>
        <strain evidence="17 18">Harvey</strain>
    </source>
</reference>
<dbReference type="InterPro" id="IPR012309">
    <property type="entry name" value="DNA_ligase_ATP-dep_C"/>
</dbReference>
<evidence type="ECO:0000256" key="11">
    <source>
        <dbReference type="ARBA" id="ARBA00023306"/>
    </source>
</evidence>
<keyword evidence="3" id="KW-0235">DNA replication</keyword>
<dbReference type="InterPro" id="IPR012310">
    <property type="entry name" value="DNA_ligase_ATP-dep_cent"/>
</dbReference>
<feature type="compositionally biased region" description="Basic and acidic residues" evidence="15">
    <location>
        <begin position="556"/>
        <end position="571"/>
    </location>
</feature>
<keyword evidence="2" id="KW-0132">Cell division</keyword>
<dbReference type="NCBIfam" id="NF002868">
    <property type="entry name" value="PRK03180.1"/>
    <property type="match status" value="1"/>
</dbReference>
<gene>
    <name evidence="17" type="ORF">I551_5416</name>
</gene>
<accession>A0ABP3AB60</accession>
<feature type="compositionally biased region" description="Basic and acidic residues" evidence="15">
    <location>
        <begin position="625"/>
        <end position="640"/>
    </location>
</feature>
<comment type="similarity">
    <text evidence="14">Belongs to the ATP-dependent DNA ligase family.</text>
</comment>
<evidence type="ECO:0000256" key="12">
    <source>
        <dbReference type="ARBA" id="ARBA00034003"/>
    </source>
</evidence>
<feature type="region of interest" description="Disordered" evidence="15">
    <location>
        <begin position="512"/>
        <end position="673"/>
    </location>
</feature>
<dbReference type="GO" id="GO:0003910">
    <property type="term" value="F:DNA ligase (ATP) activity"/>
    <property type="evidence" value="ECO:0007669"/>
    <property type="project" value="UniProtKB-EC"/>
</dbReference>
<dbReference type="InterPro" id="IPR012308">
    <property type="entry name" value="DNA_ligase_ATP-dep_N"/>
</dbReference>
<dbReference type="SUPFAM" id="SSF56091">
    <property type="entry name" value="DNA ligase/mRNA capping enzyme, catalytic domain"/>
    <property type="match status" value="1"/>
</dbReference>
<dbReference type="Gene3D" id="1.10.3260.10">
    <property type="entry name" value="DNA ligase, ATP-dependent, N-terminal domain"/>
    <property type="match status" value="1"/>
</dbReference>
<evidence type="ECO:0000256" key="15">
    <source>
        <dbReference type="SAM" id="MobiDB-lite"/>
    </source>
</evidence>
<evidence type="ECO:0000256" key="9">
    <source>
        <dbReference type="ARBA" id="ARBA00023172"/>
    </source>
</evidence>
<dbReference type="SUPFAM" id="SSF117018">
    <property type="entry name" value="ATP-dependent DNA ligase DNA-binding domain"/>
    <property type="match status" value="1"/>
</dbReference>
<dbReference type="InterPro" id="IPR036599">
    <property type="entry name" value="DNA_ligase_N_sf"/>
</dbReference>
<keyword evidence="4" id="KW-0479">Metal-binding</keyword>
<feature type="domain" description="ATP-dependent DNA ligase family profile" evidence="16">
    <location>
        <begin position="282"/>
        <end position="406"/>
    </location>
</feature>